<feature type="domain" description="Carbohydrate kinase FGGY N-terminal" evidence="4">
    <location>
        <begin position="5"/>
        <end position="248"/>
    </location>
</feature>
<reference evidence="6 7" key="1">
    <citation type="journal article" date="2013" name="PLoS ONE">
        <title>Poles Apart: Arctic and Antarctic Octadecabacter strains Share High Genome Plasticity and a New Type of Xanthorhodopsin.</title>
        <authorList>
            <person name="Vollmers J."/>
            <person name="Voget S."/>
            <person name="Dietrich S."/>
            <person name="Gollnow K."/>
            <person name="Smits M."/>
            <person name="Meyer K."/>
            <person name="Brinkhoff T."/>
            <person name="Simon M."/>
            <person name="Daniel R."/>
        </authorList>
    </citation>
    <scope>NUCLEOTIDE SEQUENCE [LARGE SCALE GENOMIC DNA]</scope>
    <source>
        <strain evidence="6 7">238</strain>
    </source>
</reference>
<dbReference type="PANTHER" id="PTHR43095:SF3">
    <property type="entry name" value="L-XYLULOSE_3-KETO-L-GULONATE KINASE"/>
    <property type="match status" value="1"/>
</dbReference>
<dbReference type="CDD" id="cd07802">
    <property type="entry name" value="ASKHA_NBD_FGGY_EcLyxK-like"/>
    <property type="match status" value="1"/>
</dbReference>
<dbReference type="AlphaFoldDB" id="M9RNF1"/>
<dbReference type="HOGENOM" id="CLU_009281_3_1_5"/>
<evidence type="ECO:0000259" key="5">
    <source>
        <dbReference type="Pfam" id="PF02782"/>
    </source>
</evidence>
<dbReference type="KEGG" id="oar:OA238_c42230"/>
<gene>
    <name evidence="6" type="ORF">OA238_c42230</name>
</gene>
<evidence type="ECO:0000313" key="6">
    <source>
        <dbReference type="EMBL" id="AGI74134.1"/>
    </source>
</evidence>
<keyword evidence="2 6" id="KW-0808">Transferase</keyword>
<dbReference type="Proteomes" id="UP000004688">
    <property type="component" value="Chromosome"/>
</dbReference>
<dbReference type="RefSeq" id="WP_015497101.1">
    <property type="nucleotide sequence ID" value="NC_020908.1"/>
</dbReference>
<feature type="domain" description="Carbohydrate kinase FGGY C-terminal" evidence="5">
    <location>
        <begin position="259"/>
        <end position="446"/>
    </location>
</feature>
<dbReference type="InterPro" id="IPR043129">
    <property type="entry name" value="ATPase_NBD"/>
</dbReference>
<sequence length="512" mass="54696">MTRLLAIDSGLTVTKAVIFDGFGQQLGVAQCNVRQLMPKPHHVERDMDDLWRQTATAIREVLEATKTNPNDIAAIGVTAHGDGLYLLDKQAKPLGHGILSLDSRAAQIVRDWQRDGTDHKSLAITGQMPHVSAPSSLLAWIKQNDPDKFANIGHIIGCKDWLRFCLTHTLGTDRTEASTSFTDVNTQTYSKDALALFGLSELAPALVDVAHSADVVGAVTDTASHITGLRPGTPVVAGVHDVTASALGIGAHAQGIVGIVAGTYSINECLSDAPKTNAAWFCRNGVDQDTWNSMAISPASTTNYDWFIDTFCAAERDREAALGNTIHTLLAREIEAGLSRASSILYHPYLFGSPFGAAPSAGLNGLRGWHDRGDILAALLEGIAFNHRQHIDDLRDAFPAQTARLTGGVSRNPAIAQLFADVLAMPVVITDTDEAAAWGAALCAGAGVGLFGRFDADPRDLADVAVTYRPRVDHVAHYATRFAAYRNIATSMPDMWSQLNALGGLGPRGSHD</sequence>
<keyword evidence="3 6" id="KW-0418">Kinase</keyword>
<dbReference type="EC" id="2.7.1.53" evidence="6"/>
<evidence type="ECO:0000256" key="2">
    <source>
        <dbReference type="ARBA" id="ARBA00022679"/>
    </source>
</evidence>
<evidence type="ECO:0000259" key="4">
    <source>
        <dbReference type="Pfam" id="PF00370"/>
    </source>
</evidence>
<proteinExistence type="inferred from homology"/>
<dbReference type="PANTHER" id="PTHR43095">
    <property type="entry name" value="SUGAR KINASE"/>
    <property type="match status" value="1"/>
</dbReference>
<dbReference type="SUPFAM" id="SSF53067">
    <property type="entry name" value="Actin-like ATPase domain"/>
    <property type="match status" value="2"/>
</dbReference>
<keyword evidence="7" id="KW-1185">Reference proteome</keyword>
<dbReference type="Pfam" id="PF02782">
    <property type="entry name" value="FGGY_C"/>
    <property type="match status" value="1"/>
</dbReference>
<dbReference type="EMBL" id="CP003742">
    <property type="protein sequence ID" value="AGI74134.1"/>
    <property type="molecule type" value="Genomic_DNA"/>
</dbReference>
<dbReference type="STRING" id="391616.OA238_c42230"/>
<dbReference type="PIRSF" id="PIRSF000538">
    <property type="entry name" value="GlpK"/>
    <property type="match status" value="1"/>
</dbReference>
<dbReference type="InterPro" id="IPR018485">
    <property type="entry name" value="FGGY_C"/>
</dbReference>
<dbReference type="Pfam" id="PF00370">
    <property type="entry name" value="FGGY_N"/>
    <property type="match status" value="1"/>
</dbReference>
<evidence type="ECO:0000256" key="1">
    <source>
        <dbReference type="ARBA" id="ARBA00009156"/>
    </source>
</evidence>
<dbReference type="eggNOG" id="COG1070">
    <property type="taxonomic scope" value="Bacteria"/>
</dbReference>
<evidence type="ECO:0000256" key="3">
    <source>
        <dbReference type="ARBA" id="ARBA00022777"/>
    </source>
</evidence>
<organism evidence="6 7">
    <name type="scientific">Octadecabacter arcticus 238</name>
    <dbReference type="NCBI Taxonomy" id="391616"/>
    <lineage>
        <taxon>Bacteria</taxon>
        <taxon>Pseudomonadati</taxon>
        <taxon>Pseudomonadota</taxon>
        <taxon>Alphaproteobacteria</taxon>
        <taxon>Rhodobacterales</taxon>
        <taxon>Roseobacteraceae</taxon>
        <taxon>Octadecabacter</taxon>
    </lineage>
</organism>
<protein>
    <submittedName>
        <fullName evidence="6">L-xylulose kinase</fullName>
        <ecNumber evidence="6">2.7.1.53</ecNumber>
    </submittedName>
</protein>
<dbReference type="InterPro" id="IPR050406">
    <property type="entry name" value="FGGY_Carb_Kinase"/>
</dbReference>
<dbReference type="Gene3D" id="3.30.420.40">
    <property type="match status" value="2"/>
</dbReference>
<evidence type="ECO:0000313" key="7">
    <source>
        <dbReference type="Proteomes" id="UP000004688"/>
    </source>
</evidence>
<accession>M9RNF1</accession>
<dbReference type="InterPro" id="IPR018484">
    <property type="entry name" value="FGGY_N"/>
</dbReference>
<comment type="similarity">
    <text evidence="1">Belongs to the FGGY kinase family.</text>
</comment>
<dbReference type="InterPro" id="IPR000577">
    <property type="entry name" value="Carb_kinase_FGGY"/>
</dbReference>
<name>M9RNF1_9RHOB</name>
<dbReference type="GO" id="GO:0008744">
    <property type="term" value="F:L-xylulokinase activity"/>
    <property type="evidence" value="ECO:0007669"/>
    <property type="project" value="UniProtKB-EC"/>
</dbReference>
<dbReference type="OrthoDB" id="9805576at2"/>